<comment type="caution">
    <text evidence="1">The sequence shown here is derived from an EMBL/GenBank/DDBJ whole genome shotgun (WGS) entry which is preliminary data.</text>
</comment>
<dbReference type="AlphaFoldDB" id="A0A0F9LPQ4"/>
<gene>
    <name evidence="1" type="ORF">LCGC14_1556110</name>
</gene>
<evidence type="ECO:0008006" key="2">
    <source>
        <dbReference type="Google" id="ProtNLM"/>
    </source>
</evidence>
<dbReference type="EMBL" id="LAZR01011963">
    <property type="protein sequence ID" value="KKM50395.1"/>
    <property type="molecule type" value="Genomic_DNA"/>
</dbReference>
<accession>A0A0F9LPQ4</accession>
<sequence>MTRVNYSTIRHIDNKPGILPDPVITKFRRRIYEDDNDVFLIIAGKRGSTKSGCGISMGYQLDLDEYGRSRFYLDKKYFPKKFSLNPGERMPRVIYYPSQLLDMLKNHHKYPMGTCVLWDEVGVGGDAREFATKKNKLLKRAFQTIRDLNWFITLTAITKKDYDIAFDRVSGFWMRTGGKTMLTDGVNKMPYGKVKVYEIDVNAKTAKDFDKFLNYTDVDGREKALKEWYYIKKPPAGLEKPYKRYKRLFQTRLYSDYASE</sequence>
<protein>
    <recommendedName>
        <fullName evidence="2">Zona occludens toxin N-terminal domain-containing protein</fullName>
    </recommendedName>
</protein>
<reference evidence="1" key="1">
    <citation type="journal article" date="2015" name="Nature">
        <title>Complex archaea that bridge the gap between prokaryotes and eukaryotes.</title>
        <authorList>
            <person name="Spang A."/>
            <person name="Saw J.H."/>
            <person name="Jorgensen S.L."/>
            <person name="Zaremba-Niedzwiedzka K."/>
            <person name="Martijn J."/>
            <person name="Lind A.E."/>
            <person name="van Eijk R."/>
            <person name="Schleper C."/>
            <person name="Guy L."/>
            <person name="Ettema T.J."/>
        </authorList>
    </citation>
    <scope>NUCLEOTIDE SEQUENCE</scope>
</reference>
<name>A0A0F9LPQ4_9ZZZZ</name>
<proteinExistence type="predicted"/>
<evidence type="ECO:0000313" key="1">
    <source>
        <dbReference type="EMBL" id="KKM50395.1"/>
    </source>
</evidence>
<organism evidence="1">
    <name type="scientific">marine sediment metagenome</name>
    <dbReference type="NCBI Taxonomy" id="412755"/>
    <lineage>
        <taxon>unclassified sequences</taxon>
        <taxon>metagenomes</taxon>
        <taxon>ecological metagenomes</taxon>
    </lineage>
</organism>